<sequence>DSFQLELQACRESRELRIRRHSVPPFIPLRRLEREFLPGRLREFLATLWQLLSAFVARRQQLTLLQ</sequence>
<dbReference type="GO" id="GO:0031511">
    <property type="term" value="C:Mis6-Sim4 complex"/>
    <property type="evidence" value="ECO:0007669"/>
    <property type="project" value="TreeGrafter"/>
</dbReference>
<evidence type="ECO:0000256" key="5">
    <source>
        <dbReference type="ARBA" id="ARBA00022454"/>
    </source>
</evidence>
<accession>A0A7K8SGD1</accession>
<evidence type="ECO:0000256" key="3">
    <source>
        <dbReference type="ARBA" id="ARBA00007321"/>
    </source>
</evidence>
<evidence type="ECO:0000313" key="8">
    <source>
        <dbReference type="EMBL" id="NXF28418.1"/>
    </source>
</evidence>
<dbReference type="InterPro" id="IPR018464">
    <property type="entry name" value="CENP-O"/>
</dbReference>
<comment type="similarity">
    <text evidence="3">Belongs to the CENP-O/MCM21 family.</text>
</comment>
<dbReference type="EMBL" id="VWYZ01002612">
    <property type="protein sequence ID" value="NXF28418.1"/>
    <property type="molecule type" value="Genomic_DNA"/>
</dbReference>
<comment type="subcellular location">
    <subcellularLocation>
        <location evidence="2">Chromosome</location>
        <location evidence="2">Centromere</location>
    </subcellularLocation>
    <subcellularLocation>
        <location evidence="1">Nucleus</location>
    </subcellularLocation>
</comment>
<protein>
    <recommendedName>
        <fullName evidence="4">Centromere protein O</fullName>
    </recommendedName>
</protein>
<comment type="caution">
    <text evidence="8">The sequence shown here is derived from an EMBL/GenBank/DDBJ whole genome shotgun (WGS) entry which is preliminary data.</text>
</comment>
<dbReference type="Proteomes" id="UP000574210">
    <property type="component" value="Unassembled WGS sequence"/>
</dbReference>
<feature type="non-terminal residue" evidence="8">
    <location>
        <position position="66"/>
    </location>
</feature>
<organism evidence="8 9">
    <name type="scientific">Rhodinocichla rosea</name>
    <dbReference type="NCBI Taxonomy" id="58203"/>
    <lineage>
        <taxon>Eukaryota</taxon>
        <taxon>Metazoa</taxon>
        <taxon>Chordata</taxon>
        <taxon>Craniata</taxon>
        <taxon>Vertebrata</taxon>
        <taxon>Euteleostomi</taxon>
        <taxon>Archelosauria</taxon>
        <taxon>Archosauria</taxon>
        <taxon>Dinosauria</taxon>
        <taxon>Saurischia</taxon>
        <taxon>Theropoda</taxon>
        <taxon>Coelurosauria</taxon>
        <taxon>Aves</taxon>
        <taxon>Neognathae</taxon>
        <taxon>Neoaves</taxon>
        <taxon>Telluraves</taxon>
        <taxon>Australaves</taxon>
        <taxon>Passeriformes</taxon>
        <taxon>Thraupidae</taxon>
        <taxon>Rhodinocichla</taxon>
    </lineage>
</organism>
<keyword evidence="5" id="KW-0158">Chromosome</keyword>
<dbReference type="PANTHER" id="PTHR14582:SF1">
    <property type="entry name" value="CENTROMERE PROTEIN O"/>
    <property type="match status" value="1"/>
</dbReference>
<evidence type="ECO:0000256" key="2">
    <source>
        <dbReference type="ARBA" id="ARBA00004584"/>
    </source>
</evidence>
<reference evidence="8 9" key="1">
    <citation type="submission" date="2019-09" db="EMBL/GenBank/DDBJ databases">
        <title>Bird 10,000 Genomes (B10K) Project - Family phase.</title>
        <authorList>
            <person name="Zhang G."/>
        </authorList>
    </citation>
    <scope>NUCLEOTIDE SEQUENCE [LARGE SCALE GENOMIC DNA]</scope>
    <source>
        <strain evidence="8">B10K-CU-031-12</strain>
        <tissue evidence="8">Muscle</tissue>
    </source>
</reference>
<gene>
    <name evidence="8" type="primary">Cenpo</name>
    <name evidence="8" type="ORF">RHOROS_R16030</name>
</gene>
<evidence type="ECO:0000313" key="9">
    <source>
        <dbReference type="Proteomes" id="UP000574210"/>
    </source>
</evidence>
<keyword evidence="6" id="KW-0539">Nucleus</keyword>
<dbReference type="PANTHER" id="PTHR14582">
    <property type="entry name" value="INNER KINETOCHORE SUBUNIT MAL2"/>
    <property type="match status" value="1"/>
</dbReference>
<keyword evidence="9" id="KW-1185">Reference proteome</keyword>
<evidence type="ECO:0000256" key="6">
    <source>
        <dbReference type="ARBA" id="ARBA00023242"/>
    </source>
</evidence>
<proteinExistence type="inferred from homology"/>
<dbReference type="GO" id="GO:0005634">
    <property type="term" value="C:nucleus"/>
    <property type="evidence" value="ECO:0007669"/>
    <property type="project" value="UniProtKB-SubCell"/>
</dbReference>
<evidence type="ECO:0000256" key="4">
    <source>
        <dbReference type="ARBA" id="ARBA00016395"/>
    </source>
</evidence>
<feature type="non-terminal residue" evidence="8">
    <location>
        <position position="1"/>
    </location>
</feature>
<evidence type="ECO:0000256" key="7">
    <source>
        <dbReference type="ARBA" id="ARBA00023328"/>
    </source>
</evidence>
<name>A0A7K8SGD1_9PASS</name>
<keyword evidence="7" id="KW-0137">Centromere</keyword>
<dbReference type="Pfam" id="PF09496">
    <property type="entry name" value="CENP-O"/>
    <property type="match status" value="1"/>
</dbReference>
<dbReference type="AlphaFoldDB" id="A0A7K8SGD1"/>
<evidence type="ECO:0000256" key="1">
    <source>
        <dbReference type="ARBA" id="ARBA00004123"/>
    </source>
</evidence>